<keyword evidence="2 4" id="KW-0378">Hydrolase</keyword>
<dbReference type="PANTHER" id="PTHR32494:SF5">
    <property type="entry name" value="ALLANTOATE AMIDOHYDROLASE"/>
    <property type="match status" value="1"/>
</dbReference>
<dbReference type="GO" id="GO:0016787">
    <property type="term" value="F:hydrolase activity"/>
    <property type="evidence" value="ECO:0007669"/>
    <property type="project" value="UniProtKB-KW"/>
</dbReference>
<dbReference type="Pfam" id="PF07687">
    <property type="entry name" value="M20_dimer"/>
    <property type="match status" value="1"/>
</dbReference>
<dbReference type="NCBIfam" id="TIGR01879">
    <property type="entry name" value="hydantase"/>
    <property type="match status" value="1"/>
</dbReference>
<feature type="domain" description="Peptidase M20 dimerisation" evidence="3">
    <location>
        <begin position="255"/>
        <end position="355"/>
    </location>
</feature>
<dbReference type="InterPro" id="IPR002933">
    <property type="entry name" value="Peptidase_M20"/>
</dbReference>
<comment type="caution">
    <text evidence="4">The sequence shown here is derived from an EMBL/GenBank/DDBJ whole genome shotgun (WGS) entry which is preliminary data.</text>
</comment>
<dbReference type="Pfam" id="PF01546">
    <property type="entry name" value="Peptidase_M20"/>
    <property type="match status" value="1"/>
</dbReference>
<evidence type="ECO:0000313" key="4">
    <source>
        <dbReference type="EMBL" id="GAA1712864.1"/>
    </source>
</evidence>
<dbReference type="RefSeq" id="WP_344162391.1">
    <property type="nucleotide sequence ID" value="NZ_BAAANF010000023.1"/>
</dbReference>
<dbReference type="InterPro" id="IPR011650">
    <property type="entry name" value="Peptidase_M20_dimer"/>
</dbReference>
<dbReference type="InterPro" id="IPR010158">
    <property type="entry name" value="Amidase_Cbmase"/>
</dbReference>
<sequence>MKSVIPVQLSNRLSNGYLIIYSFVWDTKSSSPADRENAVKDLPLNPSADRLATDLVELSALSDRDQPGWSREVFGEPYREARTWVARRMQDAGLEVSSDGAGNIVGILAGNSPGAPPLVTGSHTDTVAGGGRFDGVVGVLGAIELARCLRESGTKWTRDLVVVDFLGEESNDWGLSCLGSRAVAGELSAADLSRVDRAGVLLGDRYQQFDLSVDSVLSADWLRERRPHAYVELHIEQGPLLERRRAQIGVVTAIAGIQRLVATFTGRPDHAGTRPMDDRRDAMVAAARAVLAVQQLGCGAPTHGVTTVTNLDAGTASPNVVPASVQMKMEMRSIDRSWFSAAQQQLVGDIAEQAAREDVDVDFIWTNDNEILDTTLAVQNAISGAAENAGRSWVAVPSGATHDAVHIAGICPTGMIFVPSKDGRSHCPEEWSDVEDIAAGVEVLGRTLAQLDRAEKVT</sequence>
<accession>A0ABP4UYL7</accession>
<reference evidence="5" key="1">
    <citation type="journal article" date="2019" name="Int. J. Syst. Evol. Microbiol.">
        <title>The Global Catalogue of Microorganisms (GCM) 10K type strain sequencing project: providing services to taxonomists for standard genome sequencing and annotation.</title>
        <authorList>
            <consortium name="The Broad Institute Genomics Platform"/>
            <consortium name="The Broad Institute Genome Sequencing Center for Infectious Disease"/>
            <person name="Wu L."/>
            <person name="Ma J."/>
        </authorList>
    </citation>
    <scope>NUCLEOTIDE SEQUENCE [LARGE SCALE GENOMIC DNA]</scope>
    <source>
        <strain evidence="5">JCM 14307</strain>
    </source>
</reference>
<comment type="similarity">
    <text evidence="1">Belongs to the peptidase M20 family.</text>
</comment>
<dbReference type="SUPFAM" id="SSF53187">
    <property type="entry name" value="Zn-dependent exopeptidases"/>
    <property type="match status" value="1"/>
</dbReference>
<dbReference type="PIRSF" id="PIRSF001235">
    <property type="entry name" value="Amidase_carbamoylase"/>
    <property type="match status" value="1"/>
</dbReference>
<dbReference type="CDD" id="cd03884">
    <property type="entry name" value="M20_bAS"/>
    <property type="match status" value="1"/>
</dbReference>
<protein>
    <submittedName>
        <fullName evidence="4">Zn-dependent hydrolase</fullName>
    </submittedName>
</protein>
<proteinExistence type="inferred from homology"/>
<dbReference type="PANTHER" id="PTHR32494">
    <property type="entry name" value="ALLANTOATE DEIMINASE-RELATED"/>
    <property type="match status" value="1"/>
</dbReference>
<dbReference type="Gene3D" id="3.30.70.360">
    <property type="match status" value="1"/>
</dbReference>
<dbReference type="InterPro" id="IPR036264">
    <property type="entry name" value="Bact_exopeptidase_dim_dom"/>
</dbReference>
<evidence type="ECO:0000313" key="5">
    <source>
        <dbReference type="Proteomes" id="UP001500280"/>
    </source>
</evidence>
<evidence type="ECO:0000256" key="2">
    <source>
        <dbReference type="ARBA" id="ARBA00022801"/>
    </source>
</evidence>
<name>A0ABP4UYL7_9ACTN</name>
<dbReference type="Proteomes" id="UP001500280">
    <property type="component" value="Unassembled WGS sequence"/>
</dbReference>
<evidence type="ECO:0000256" key="1">
    <source>
        <dbReference type="ARBA" id="ARBA00006153"/>
    </source>
</evidence>
<dbReference type="SUPFAM" id="SSF55031">
    <property type="entry name" value="Bacterial exopeptidase dimerisation domain"/>
    <property type="match status" value="1"/>
</dbReference>
<evidence type="ECO:0000259" key="3">
    <source>
        <dbReference type="Pfam" id="PF07687"/>
    </source>
</evidence>
<dbReference type="EMBL" id="BAAANF010000023">
    <property type="protein sequence ID" value="GAA1712864.1"/>
    <property type="molecule type" value="Genomic_DNA"/>
</dbReference>
<gene>
    <name evidence="4" type="ORF">GCM10009745_71380</name>
</gene>
<keyword evidence="5" id="KW-1185">Reference proteome</keyword>
<organism evidence="4 5">
    <name type="scientific">Kribbella yunnanensis</name>
    <dbReference type="NCBI Taxonomy" id="190194"/>
    <lineage>
        <taxon>Bacteria</taxon>
        <taxon>Bacillati</taxon>
        <taxon>Actinomycetota</taxon>
        <taxon>Actinomycetes</taxon>
        <taxon>Propionibacteriales</taxon>
        <taxon>Kribbellaceae</taxon>
        <taxon>Kribbella</taxon>
    </lineage>
</organism>
<dbReference type="Gene3D" id="3.40.630.10">
    <property type="entry name" value="Zn peptidases"/>
    <property type="match status" value="1"/>
</dbReference>